<keyword evidence="9" id="KW-1185">Reference proteome</keyword>
<organism evidence="8 9">
    <name type="scientific">Oceanicoccus sagamiensis</name>
    <dbReference type="NCBI Taxonomy" id="716816"/>
    <lineage>
        <taxon>Bacteria</taxon>
        <taxon>Pseudomonadati</taxon>
        <taxon>Pseudomonadota</taxon>
        <taxon>Gammaproteobacteria</taxon>
        <taxon>Cellvibrionales</taxon>
        <taxon>Spongiibacteraceae</taxon>
        <taxon>Oceanicoccus</taxon>
    </lineage>
</organism>
<keyword evidence="6" id="KW-0408">Iron</keyword>
<dbReference type="AlphaFoldDB" id="A0A1X9NDM8"/>
<keyword evidence="3" id="KW-0847">Vitamin C</keyword>
<dbReference type="PROSITE" id="PS51471">
    <property type="entry name" value="FE2OG_OXY"/>
    <property type="match status" value="1"/>
</dbReference>
<evidence type="ECO:0000256" key="6">
    <source>
        <dbReference type="ARBA" id="ARBA00023004"/>
    </source>
</evidence>
<dbReference type="Gene3D" id="2.60.120.620">
    <property type="entry name" value="q2cbj1_9rhob like domain"/>
    <property type="match status" value="1"/>
</dbReference>
<dbReference type="SMART" id="SM00702">
    <property type="entry name" value="P4Hc"/>
    <property type="match status" value="1"/>
</dbReference>
<dbReference type="GO" id="GO:0016705">
    <property type="term" value="F:oxidoreductase activity, acting on paired donors, with incorporation or reduction of molecular oxygen"/>
    <property type="evidence" value="ECO:0007669"/>
    <property type="project" value="InterPro"/>
</dbReference>
<gene>
    <name evidence="8" type="ORF">BST96_19780</name>
</gene>
<sequence>MKKKKKSNRKRLLADEKFVNDRTRNVDPLQREESELTEEEIEALIEFADQKAVQGELEHDPGNNADKIRRSKIIWLPKEDFPQVYKKLWRMAQKANKEYRFDITMFIDDIQISYYDEKEEGFFRWHTDMDFSRMLRKLSISVPLNQSSEYEGGELKFNPHGEEVTTYQKKGQGIIFPSFVLHTVTPVTKGRRYSLVAWVGGQPLR</sequence>
<dbReference type="InterPro" id="IPR005123">
    <property type="entry name" value="Oxoglu/Fe-dep_dioxygenase_dom"/>
</dbReference>
<dbReference type="GO" id="GO:0051213">
    <property type="term" value="F:dioxygenase activity"/>
    <property type="evidence" value="ECO:0007669"/>
    <property type="project" value="UniProtKB-KW"/>
</dbReference>
<keyword evidence="2" id="KW-0479">Metal-binding</keyword>
<keyword evidence="5" id="KW-0560">Oxidoreductase</keyword>
<protein>
    <recommendedName>
        <fullName evidence="7">Fe2OG dioxygenase domain-containing protein</fullName>
    </recommendedName>
</protein>
<evidence type="ECO:0000256" key="3">
    <source>
        <dbReference type="ARBA" id="ARBA00022896"/>
    </source>
</evidence>
<evidence type="ECO:0000256" key="1">
    <source>
        <dbReference type="ARBA" id="ARBA00001961"/>
    </source>
</evidence>
<dbReference type="KEGG" id="osg:BST96_19780"/>
<dbReference type="SUPFAM" id="SSF51197">
    <property type="entry name" value="Clavaminate synthase-like"/>
    <property type="match status" value="1"/>
</dbReference>
<dbReference type="RefSeq" id="WP_085760341.1">
    <property type="nucleotide sequence ID" value="NZ_CP019343.1"/>
</dbReference>
<accession>A0A1X9NDM8</accession>
<reference evidence="8 9" key="1">
    <citation type="submission" date="2016-11" db="EMBL/GenBank/DDBJ databases">
        <title>Trade-off between light-utilization and light-protection in marine flavobacteria.</title>
        <authorList>
            <person name="Kumagai Y."/>
        </authorList>
    </citation>
    <scope>NUCLEOTIDE SEQUENCE [LARGE SCALE GENOMIC DNA]</scope>
    <source>
        <strain evidence="8 9">NBRC 107125</strain>
    </source>
</reference>
<dbReference type="InterPro" id="IPR006620">
    <property type="entry name" value="Pro_4_hyd_alph"/>
</dbReference>
<name>A0A1X9NDM8_9GAMM</name>
<dbReference type="Pfam" id="PF13640">
    <property type="entry name" value="2OG-FeII_Oxy_3"/>
    <property type="match status" value="1"/>
</dbReference>
<dbReference type="GO" id="GO:0005506">
    <property type="term" value="F:iron ion binding"/>
    <property type="evidence" value="ECO:0007669"/>
    <property type="project" value="InterPro"/>
</dbReference>
<evidence type="ECO:0000313" key="8">
    <source>
        <dbReference type="EMBL" id="ARN76140.1"/>
    </source>
</evidence>
<keyword evidence="4" id="KW-0223">Dioxygenase</keyword>
<feature type="domain" description="Fe2OG dioxygenase" evidence="7">
    <location>
        <begin position="106"/>
        <end position="201"/>
    </location>
</feature>
<dbReference type="STRING" id="716816.BST96_19780"/>
<dbReference type="GO" id="GO:0031418">
    <property type="term" value="F:L-ascorbic acid binding"/>
    <property type="evidence" value="ECO:0007669"/>
    <property type="project" value="UniProtKB-KW"/>
</dbReference>
<comment type="cofactor">
    <cofactor evidence="1">
        <name>L-ascorbate</name>
        <dbReference type="ChEBI" id="CHEBI:38290"/>
    </cofactor>
</comment>
<evidence type="ECO:0000256" key="2">
    <source>
        <dbReference type="ARBA" id="ARBA00022723"/>
    </source>
</evidence>
<evidence type="ECO:0000259" key="7">
    <source>
        <dbReference type="PROSITE" id="PS51471"/>
    </source>
</evidence>
<dbReference type="EMBL" id="CP019343">
    <property type="protein sequence ID" value="ARN76140.1"/>
    <property type="molecule type" value="Genomic_DNA"/>
</dbReference>
<evidence type="ECO:0000313" key="9">
    <source>
        <dbReference type="Proteomes" id="UP000193450"/>
    </source>
</evidence>
<evidence type="ECO:0000256" key="5">
    <source>
        <dbReference type="ARBA" id="ARBA00023002"/>
    </source>
</evidence>
<evidence type="ECO:0000256" key="4">
    <source>
        <dbReference type="ARBA" id="ARBA00022964"/>
    </source>
</evidence>
<proteinExistence type="predicted"/>
<dbReference type="Proteomes" id="UP000193450">
    <property type="component" value="Chromosome"/>
</dbReference>
<dbReference type="InterPro" id="IPR044862">
    <property type="entry name" value="Pro_4_hyd_alph_FE2OG_OXY"/>
</dbReference>